<dbReference type="Proteomes" id="UP001396334">
    <property type="component" value="Unassembled WGS sequence"/>
</dbReference>
<proteinExistence type="predicted"/>
<reference evidence="1 2" key="1">
    <citation type="journal article" date="2024" name="G3 (Bethesda)">
        <title>Genome assembly of Hibiscus sabdariffa L. provides insights into metabolisms of medicinal natural products.</title>
        <authorList>
            <person name="Kim T."/>
        </authorList>
    </citation>
    <scope>NUCLEOTIDE SEQUENCE [LARGE SCALE GENOMIC DNA]</scope>
    <source>
        <strain evidence="1">TK-2024</strain>
        <tissue evidence="1">Old leaves</tissue>
    </source>
</reference>
<protein>
    <submittedName>
        <fullName evidence="1">Uncharacterized protein</fullName>
    </submittedName>
</protein>
<gene>
    <name evidence="1" type="ORF">V6N11_031286</name>
</gene>
<accession>A0ABR2SXV5</accession>
<evidence type="ECO:0000313" key="1">
    <source>
        <dbReference type="EMBL" id="KAK9029841.1"/>
    </source>
</evidence>
<name>A0ABR2SXV5_9ROSI</name>
<dbReference type="EMBL" id="JBBPBN010000010">
    <property type="protein sequence ID" value="KAK9029841.1"/>
    <property type="molecule type" value="Genomic_DNA"/>
</dbReference>
<keyword evidence="2" id="KW-1185">Reference proteome</keyword>
<comment type="caution">
    <text evidence="1">The sequence shown here is derived from an EMBL/GenBank/DDBJ whole genome shotgun (WGS) entry which is preliminary data.</text>
</comment>
<sequence length="86" mass="9563">MLQTTVVMDCFPKFSVSTHSQTMTEFIGGFKCEGALQTTFPNPQPSLELAALLLRFEAEWTWEGGAESYAIAMDSNPRLGTRLARM</sequence>
<organism evidence="1 2">
    <name type="scientific">Hibiscus sabdariffa</name>
    <name type="common">roselle</name>
    <dbReference type="NCBI Taxonomy" id="183260"/>
    <lineage>
        <taxon>Eukaryota</taxon>
        <taxon>Viridiplantae</taxon>
        <taxon>Streptophyta</taxon>
        <taxon>Embryophyta</taxon>
        <taxon>Tracheophyta</taxon>
        <taxon>Spermatophyta</taxon>
        <taxon>Magnoliopsida</taxon>
        <taxon>eudicotyledons</taxon>
        <taxon>Gunneridae</taxon>
        <taxon>Pentapetalae</taxon>
        <taxon>rosids</taxon>
        <taxon>malvids</taxon>
        <taxon>Malvales</taxon>
        <taxon>Malvaceae</taxon>
        <taxon>Malvoideae</taxon>
        <taxon>Hibiscus</taxon>
    </lineage>
</organism>
<evidence type="ECO:0000313" key="2">
    <source>
        <dbReference type="Proteomes" id="UP001396334"/>
    </source>
</evidence>